<proteinExistence type="predicted"/>
<dbReference type="Proteomes" id="UP000823388">
    <property type="component" value="Chromosome 4N"/>
</dbReference>
<accession>A0A8T0TEU7</accession>
<name>A0A8T0TEU7_PANVG</name>
<comment type="caution">
    <text evidence="2">The sequence shown here is derived from an EMBL/GenBank/DDBJ whole genome shotgun (WGS) entry which is preliminary data.</text>
</comment>
<keyword evidence="3" id="KW-1185">Reference proteome</keyword>
<gene>
    <name evidence="2" type="ORF">PVAP13_4NG281700</name>
</gene>
<evidence type="ECO:0000256" key="1">
    <source>
        <dbReference type="SAM" id="MobiDB-lite"/>
    </source>
</evidence>
<sequence>MSSCQSNAPTSSFHSRGSSPCGLATAPASSPTAIVSSHLPPLFSTLSPTPSISTWAAPGAPLPLQELFCPSITIATEPSSICSSRERLNDATAVRLRAPLGLPLLGPPIADCRSSWSAATEVT</sequence>
<feature type="compositionally biased region" description="Polar residues" evidence="1">
    <location>
        <begin position="1"/>
        <end position="18"/>
    </location>
</feature>
<evidence type="ECO:0000313" key="3">
    <source>
        <dbReference type="Proteomes" id="UP000823388"/>
    </source>
</evidence>
<organism evidence="2 3">
    <name type="scientific">Panicum virgatum</name>
    <name type="common">Blackwell switchgrass</name>
    <dbReference type="NCBI Taxonomy" id="38727"/>
    <lineage>
        <taxon>Eukaryota</taxon>
        <taxon>Viridiplantae</taxon>
        <taxon>Streptophyta</taxon>
        <taxon>Embryophyta</taxon>
        <taxon>Tracheophyta</taxon>
        <taxon>Spermatophyta</taxon>
        <taxon>Magnoliopsida</taxon>
        <taxon>Liliopsida</taxon>
        <taxon>Poales</taxon>
        <taxon>Poaceae</taxon>
        <taxon>PACMAD clade</taxon>
        <taxon>Panicoideae</taxon>
        <taxon>Panicodae</taxon>
        <taxon>Paniceae</taxon>
        <taxon>Panicinae</taxon>
        <taxon>Panicum</taxon>
        <taxon>Panicum sect. Hiantes</taxon>
    </lineage>
</organism>
<dbReference type="AlphaFoldDB" id="A0A8T0TEU7"/>
<reference evidence="2" key="1">
    <citation type="submission" date="2020-05" db="EMBL/GenBank/DDBJ databases">
        <title>WGS assembly of Panicum virgatum.</title>
        <authorList>
            <person name="Lovell J.T."/>
            <person name="Jenkins J."/>
            <person name="Shu S."/>
            <person name="Juenger T.E."/>
            <person name="Schmutz J."/>
        </authorList>
    </citation>
    <scope>NUCLEOTIDE SEQUENCE</scope>
    <source>
        <strain evidence="2">AP13</strain>
    </source>
</reference>
<evidence type="ECO:0000313" key="2">
    <source>
        <dbReference type="EMBL" id="KAG2608148.1"/>
    </source>
</evidence>
<protein>
    <submittedName>
        <fullName evidence="2">Uncharacterized protein</fullName>
    </submittedName>
</protein>
<dbReference type="EMBL" id="CM029044">
    <property type="protein sequence ID" value="KAG2608148.1"/>
    <property type="molecule type" value="Genomic_DNA"/>
</dbReference>
<feature type="region of interest" description="Disordered" evidence="1">
    <location>
        <begin position="1"/>
        <end position="31"/>
    </location>
</feature>